<keyword evidence="5" id="KW-1185">Reference proteome</keyword>
<dbReference type="PANTHER" id="PTHR45641:SF19">
    <property type="entry name" value="NEPHROCYSTIN-3"/>
    <property type="match status" value="1"/>
</dbReference>
<reference evidence="4 5" key="1">
    <citation type="journal article" date="2008" name="Nature">
        <title>The Phaeodactylum genome reveals the evolutionary history of diatom genomes.</title>
        <authorList>
            <person name="Bowler C."/>
            <person name="Allen A.E."/>
            <person name="Badger J.H."/>
            <person name="Grimwood J."/>
            <person name="Jabbari K."/>
            <person name="Kuo A."/>
            <person name="Maheswari U."/>
            <person name="Martens C."/>
            <person name="Maumus F."/>
            <person name="Otillar R.P."/>
            <person name="Rayko E."/>
            <person name="Salamov A."/>
            <person name="Vandepoele K."/>
            <person name="Beszteri B."/>
            <person name="Gruber A."/>
            <person name="Heijde M."/>
            <person name="Katinka M."/>
            <person name="Mock T."/>
            <person name="Valentin K."/>
            <person name="Verret F."/>
            <person name="Berges J.A."/>
            <person name="Brownlee C."/>
            <person name="Cadoret J.P."/>
            <person name="Chiovitti A."/>
            <person name="Choi C.J."/>
            <person name="Coesel S."/>
            <person name="De Martino A."/>
            <person name="Detter J.C."/>
            <person name="Durkin C."/>
            <person name="Falciatore A."/>
            <person name="Fournet J."/>
            <person name="Haruta M."/>
            <person name="Huysman M.J."/>
            <person name="Jenkins B.D."/>
            <person name="Jiroutova K."/>
            <person name="Jorgensen R.E."/>
            <person name="Joubert Y."/>
            <person name="Kaplan A."/>
            <person name="Kroger N."/>
            <person name="Kroth P.G."/>
            <person name="La Roche J."/>
            <person name="Lindquist E."/>
            <person name="Lommer M."/>
            <person name="Martin-Jezequel V."/>
            <person name="Lopez P.J."/>
            <person name="Lucas S."/>
            <person name="Mangogna M."/>
            <person name="McGinnis K."/>
            <person name="Medlin L.K."/>
            <person name="Montsant A."/>
            <person name="Oudot-Le Secq M.P."/>
            <person name="Napoli C."/>
            <person name="Obornik M."/>
            <person name="Parker M.S."/>
            <person name="Petit J.L."/>
            <person name="Porcel B.M."/>
            <person name="Poulsen N."/>
            <person name="Robison M."/>
            <person name="Rychlewski L."/>
            <person name="Rynearson T.A."/>
            <person name="Schmutz J."/>
            <person name="Shapiro H."/>
            <person name="Siaut M."/>
            <person name="Stanley M."/>
            <person name="Sussman M.R."/>
            <person name="Taylor A.R."/>
            <person name="Vardi A."/>
            <person name="von Dassow P."/>
            <person name="Vyverman W."/>
            <person name="Willis A."/>
            <person name="Wyrwicz L.S."/>
            <person name="Rokhsar D.S."/>
            <person name="Weissenbach J."/>
            <person name="Armbrust E.V."/>
            <person name="Green B.R."/>
            <person name="Van de Peer Y."/>
            <person name="Grigoriev I.V."/>
        </authorList>
    </citation>
    <scope>NUCLEOTIDE SEQUENCE [LARGE SCALE GENOMIC DNA]</scope>
    <source>
        <strain evidence="4 5">CCAP 1055/1</strain>
    </source>
</reference>
<dbReference type="EMBL" id="CM000622">
    <property type="protein sequence ID" value="EEC44737.1"/>
    <property type="molecule type" value="Genomic_DNA"/>
</dbReference>
<gene>
    <name evidence="4" type="ORF">PHATRDRAFT_48951</name>
</gene>
<dbReference type="PROSITE" id="PS50005">
    <property type="entry name" value="TPR"/>
    <property type="match status" value="1"/>
</dbReference>
<dbReference type="RefSeq" id="XP_002183555.1">
    <property type="nucleotide sequence ID" value="XM_002183519.1"/>
</dbReference>
<dbReference type="AlphaFoldDB" id="B7G901"/>
<dbReference type="OrthoDB" id="626167at2759"/>
<dbReference type="GeneID" id="7195236"/>
<dbReference type="PaxDb" id="2850-Phatr48951"/>
<dbReference type="Proteomes" id="UP000000759">
    <property type="component" value="Chromosome 20"/>
</dbReference>
<evidence type="ECO:0000256" key="1">
    <source>
        <dbReference type="ARBA" id="ARBA00022737"/>
    </source>
</evidence>
<dbReference type="InterPro" id="IPR011990">
    <property type="entry name" value="TPR-like_helical_dom_sf"/>
</dbReference>
<protein>
    <recommendedName>
        <fullName evidence="6">Kinesin light chain</fullName>
    </recommendedName>
</protein>
<dbReference type="Gene3D" id="1.25.40.10">
    <property type="entry name" value="Tetratricopeptide repeat domain"/>
    <property type="match status" value="2"/>
</dbReference>
<dbReference type="OMA" id="GHEATKW"/>
<evidence type="ECO:0000256" key="2">
    <source>
        <dbReference type="ARBA" id="ARBA00022803"/>
    </source>
</evidence>
<dbReference type="Pfam" id="PF13181">
    <property type="entry name" value="TPR_8"/>
    <property type="match status" value="1"/>
</dbReference>
<dbReference type="InterPro" id="IPR019734">
    <property type="entry name" value="TPR_rpt"/>
</dbReference>
<dbReference type="SMART" id="SM00028">
    <property type="entry name" value="TPR"/>
    <property type="match status" value="4"/>
</dbReference>
<dbReference type="eggNOG" id="KOG1840">
    <property type="taxonomic scope" value="Eukaryota"/>
</dbReference>
<evidence type="ECO:0008006" key="6">
    <source>
        <dbReference type="Google" id="ProtNLM"/>
    </source>
</evidence>
<evidence type="ECO:0000313" key="5">
    <source>
        <dbReference type="Proteomes" id="UP000000759"/>
    </source>
</evidence>
<reference evidence="5" key="2">
    <citation type="submission" date="2008-08" db="EMBL/GenBank/DDBJ databases">
        <authorList>
            <consortium name="Diatom Consortium"/>
            <person name="Grigoriev I."/>
            <person name="Grimwood J."/>
            <person name="Kuo A."/>
            <person name="Otillar R.P."/>
            <person name="Salamov A."/>
            <person name="Detter J.C."/>
            <person name="Lindquist E."/>
            <person name="Shapiro H."/>
            <person name="Lucas S."/>
            <person name="Glavina del Rio T."/>
            <person name="Pitluck S."/>
            <person name="Rokhsar D."/>
            <person name="Bowler C."/>
        </authorList>
    </citation>
    <scope>GENOME REANNOTATION</scope>
    <source>
        <strain evidence="5">CCAP 1055/1</strain>
    </source>
</reference>
<sequence>MRPRKGSRTRKSTRGRTWQKEIEDDDIGYAAKLGTKLSDLSNSSEEEVGASTADESTDRFISFERDLRQKHSKACKAMSKAVYHVALEEFESILADLLSRYGERHERVGAALHNVAIANLRAGSLDDAMDAIEEAIKIRSRAVGRSHPKVADSLVELGIILLSMEEHDDSLKVFQRALKLRKEEQNDVLSDDDLDESNLKIAKVLNNIGCVSFEKGELVEAKQSFEQAIVLQKGVFHSWFNMLCGADSNSPGILTMASTMCNKGYVEIEQENYLEAVKVFTESLQIQKSVLGSGNKLVQSSLDNLGYAYVMLNQNEKALKAYGEIWNAQRYSNDPKEEKVETLRKVIASYGQLKDWANVFPALEALEDLLLDMDDDKKEMTKTRKLLGEVNYQLLKLPSLSGATTRAFGCGVCTGPTEEEVNLDDWLIRKPDNTSKMSGHRVTHA</sequence>
<feature type="repeat" description="TPR" evidence="3">
    <location>
        <begin position="151"/>
        <end position="184"/>
    </location>
</feature>
<keyword evidence="2 3" id="KW-0802">TPR repeat</keyword>
<accession>B7G901</accession>
<evidence type="ECO:0000256" key="3">
    <source>
        <dbReference type="PROSITE-ProRule" id="PRU00339"/>
    </source>
</evidence>
<dbReference type="Pfam" id="PF13424">
    <property type="entry name" value="TPR_12"/>
    <property type="match status" value="2"/>
</dbReference>
<dbReference type="PANTHER" id="PTHR45641">
    <property type="entry name" value="TETRATRICOPEPTIDE REPEAT PROTEIN (AFU_ORTHOLOGUE AFUA_6G03870)"/>
    <property type="match status" value="1"/>
</dbReference>
<dbReference type="KEGG" id="pti:PHATRDRAFT_48951"/>
<name>B7G901_PHATC</name>
<keyword evidence="1" id="KW-0677">Repeat</keyword>
<dbReference type="SUPFAM" id="SSF48452">
    <property type="entry name" value="TPR-like"/>
    <property type="match status" value="1"/>
</dbReference>
<evidence type="ECO:0000313" key="4">
    <source>
        <dbReference type="EMBL" id="EEC44737.1"/>
    </source>
</evidence>
<organism evidence="4 5">
    <name type="scientific">Phaeodactylum tricornutum (strain CCAP 1055/1)</name>
    <dbReference type="NCBI Taxonomy" id="556484"/>
    <lineage>
        <taxon>Eukaryota</taxon>
        <taxon>Sar</taxon>
        <taxon>Stramenopiles</taxon>
        <taxon>Ochrophyta</taxon>
        <taxon>Bacillariophyta</taxon>
        <taxon>Bacillariophyceae</taxon>
        <taxon>Bacillariophycidae</taxon>
        <taxon>Naviculales</taxon>
        <taxon>Phaeodactylaceae</taxon>
        <taxon>Phaeodactylum</taxon>
    </lineage>
</organism>
<dbReference type="InParanoid" id="B7G901"/>
<proteinExistence type="predicted"/>
<dbReference type="HOGENOM" id="CLU_616064_0_0_1"/>